<evidence type="ECO:0000313" key="2">
    <source>
        <dbReference type="Proteomes" id="UP000202434"/>
    </source>
</evidence>
<dbReference type="RefSeq" id="YP_009188385.1">
    <property type="nucleotide sequence ID" value="NC_028665.1"/>
</dbReference>
<evidence type="ECO:0000313" key="1">
    <source>
        <dbReference type="EMBL" id="AKI28659.1"/>
    </source>
</evidence>
<organism evidence="1 2">
    <name type="scientific">Gordonia phage GTE6</name>
    <dbReference type="NCBI Taxonomy" id="1647474"/>
    <lineage>
        <taxon>Viruses</taxon>
        <taxon>Duplodnaviria</taxon>
        <taxon>Heunggongvirae</taxon>
        <taxon>Uroviricota</taxon>
        <taxon>Caudoviricetes</taxon>
        <taxon>Stackebrandtviridae</taxon>
        <taxon>Schenleyvirinae</taxon>
        <taxon>Dexdertvirus</taxon>
        <taxon>Dexdertvirus GTE6</taxon>
    </lineage>
</organism>
<dbReference type="GeneID" id="26516801"/>
<dbReference type="EMBL" id="KR053200">
    <property type="protein sequence ID" value="AKI28659.1"/>
    <property type="molecule type" value="Genomic_DNA"/>
</dbReference>
<proteinExistence type="predicted"/>
<sequence>MTTQRELDRRAQPMPTAAEAVAAYREGQQSRPGAANPYAGRRVLGSAWARGNREAARVAFRDWRRRAAARRAE</sequence>
<reference evidence="1 2" key="1">
    <citation type="journal article" date="2015" name="PLoS ONE">
        <title>Lysis to Kill: Evaluation of the Lytic Abilities, and Genomics of Nine Bacteriophages Infective for Gordonia spp. and Their Potential Use in Activated Sludge Foam Biocontrol.</title>
        <authorList>
            <person name="Dyson Z.A."/>
            <person name="Tucci J."/>
            <person name="Seviour R.J."/>
            <person name="Petrovski S."/>
        </authorList>
    </citation>
    <scope>NUCLEOTIDE SEQUENCE [LARGE SCALE GENOMIC DNA]</scope>
</reference>
<gene>
    <name evidence="1" type="ORF">GTE6_17</name>
</gene>
<keyword evidence="2" id="KW-1185">Reference proteome</keyword>
<name>A0A0K0MWV2_9CAUD</name>
<dbReference type="OrthoDB" id="22529at10239"/>
<protein>
    <submittedName>
        <fullName evidence="1">Uncharacterized protein</fullName>
    </submittedName>
</protein>
<accession>A0A0K0MWV2</accession>
<dbReference type="Proteomes" id="UP000202434">
    <property type="component" value="Segment"/>
</dbReference>
<dbReference type="KEGG" id="vg:26516801"/>
<dbReference type="InterPro" id="IPR007040">
    <property type="entry name" value="Ribosome_modulation_factor"/>
</dbReference>
<dbReference type="Pfam" id="PF04957">
    <property type="entry name" value="RMF"/>
    <property type="match status" value="1"/>
</dbReference>